<protein>
    <submittedName>
        <fullName evidence="1">DUF4440 domain-containing protein</fullName>
    </submittedName>
</protein>
<proteinExistence type="predicted"/>
<gene>
    <name evidence="1" type="ORF">KG103_14690</name>
</gene>
<reference evidence="1 2" key="1">
    <citation type="submission" date="2021-05" db="EMBL/GenBank/DDBJ databases">
        <title>Novel species in genus Cellulomonas.</title>
        <authorList>
            <person name="Zhang G."/>
        </authorList>
    </citation>
    <scope>NUCLEOTIDE SEQUENCE [LARGE SCALE GENOMIC DNA]</scope>
    <source>
        <strain evidence="2">zg-ZUI222</strain>
    </source>
</reference>
<dbReference type="SUPFAM" id="SSF54427">
    <property type="entry name" value="NTF2-like"/>
    <property type="match status" value="1"/>
</dbReference>
<dbReference type="Gene3D" id="3.10.450.50">
    <property type="match status" value="1"/>
</dbReference>
<dbReference type="Proteomes" id="UP000677804">
    <property type="component" value="Chromosome"/>
</dbReference>
<accession>A0ABX8D2J1</accession>
<organism evidence="1 2">
    <name type="scientific">Cellulomonas wangleii</name>
    <dbReference type="NCBI Taxonomy" id="2816956"/>
    <lineage>
        <taxon>Bacteria</taxon>
        <taxon>Bacillati</taxon>
        <taxon>Actinomycetota</taxon>
        <taxon>Actinomycetes</taxon>
        <taxon>Micrococcales</taxon>
        <taxon>Cellulomonadaceae</taxon>
        <taxon>Cellulomonas</taxon>
    </lineage>
</organism>
<dbReference type="RefSeq" id="WP_207339266.1">
    <property type="nucleotide sequence ID" value="NZ_CP074405.1"/>
</dbReference>
<evidence type="ECO:0000313" key="2">
    <source>
        <dbReference type="Proteomes" id="UP000677804"/>
    </source>
</evidence>
<evidence type="ECO:0000313" key="1">
    <source>
        <dbReference type="EMBL" id="QVI61689.1"/>
    </source>
</evidence>
<dbReference type="EMBL" id="CP074405">
    <property type="protein sequence ID" value="QVI61689.1"/>
    <property type="molecule type" value="Genomic_DNA"/>
</dbReference>
<keyword evidence="2" id="KW-1185">Reference proteome</keyword>
<dbReference type="InterPro" id="IPR032710">
    <property type="entry name" value="NTF2-like_dom_sf"/>
</dbReference>
<name>A0ABX8D2J1_9CELL</name>
<sequence>MHDVTDEFFARYARALLARDADAVAAMYAVPALIAFPGRSVAVGDRQQTRDFFASTWPSYEGVTEAEPQVRVLAATDHSVWADVTWSYGGTVQERFVYQLLDGPEGWQIGVLTPMGL</sequence>